<dbReference type="Proteomes" id="UP000271925">
    <property type="component" value="Unassembled WGS sequence"/>
</dbReference>
<evidence type="ECO:0000313" key="3">
    <source>
        <dbReference type="Proteomes" id="UP000271925"/>
    </source>
</evidence>
<name>A0A3P1BDF0_9BACT</name>
<gene>
    <name evidence="2" type="ORF">EHT25_29600</name>
</gene>
<reference evidence="2 3" key="1">
    <citation type="submission" date="2018-11" db="EMBL/GenBank/DDBJ databases">
        <authorList>
            <person name="Zhou Z."/>
            <person name="Wang G."/>
        </authorList>
    </citation>
    <scope>NUCLEOTIDE SEQUENCE [LARGE SCALE GENOMIC DNA]</scope>
    <source>
        <strain evidence="2 3">KCTC52004</strain>
    </source>
</reference>
<keyword evidence="1" id="KW-0472">Membrane</keyword>
<dbReference type="InterPro" id="IPR021314">
    <property type="entry name" value="DUF2911"/>
</dbReference>
<dbReference type="OrthoDB" id="195456at2"/>
<feature type="transmembrane region" description="Helical" evidence="1">
    <location>
        <begin position="6"/>
        <end position="22"/>
    </location>
</feature>
<accession>A0A3P1BDF0</accession>
<evidence type="ECO:0000313" key="2">
    <source>
        <dbReference type="EMBL" id="RRA99130.1"/>
    </source>
</evidence>
<protein>
    <submittedName>
        <fullName evidence="2">DUF2911 domain-containing protein</fullName>
    </submittedName>
</protein>
<organism evidence="2 3">
    <name type="scientific">Larkinella rosea</name>
    <dbReference type="NCBI Taxonomy" id="2025312"/>
    <lineage>
        <taxon>Bacteria</taxon>
        <taxon>Pseudomonadati</taxon>
        <taxon>Bacteroidota</taxon>
        <taxon>Cytophagia</taxon>
        <taxon>Cytophagales</taxon>
        <taxon>Spirosomataceae</taxon>
        <taxon>Larkinella</taxon>
    </lineage>
</organism>
<dbReference type="EMBL" id="RQJO01000015">
    <property type="protein sequence ID" value="RRA99130.1"/>
    <property type="molecule type" value="Genomic_DNA"/>
</dbReference>
<evidence type="ECO:0000256" key="1">
    <source>
        <dbReference type="SAM" id="Phobius"/>
    </source>
</evidence>
<proteinExistence type="predicted"/>
<dbReference type="AlphaFoldDB" id="A0A3P1BDF0"/>
<keyword evidence="1" id="KW-0812">Transmembrane</keyword>
<dbReference type="RefSeq" id="WP_124879044.1">
    <property type="nucleotide sequence ID" value="NZ_RQJO01000015.1"/>
</dbReference>
<keyword evidence="1" id="KW-1133">Transmembrane helix</keyword>
<sequence length="178" mass="19879">MKKVLWIIGILAVVLLIGFFGLRTYTKSSSPEATAQIDQNGVQVKVEYCQPYKKGRKIFGGLVPYGEVWRTGANEATVISFDQNVTVAGQPLDEGDYSLWTIPSEGNWIVIFNKETGQWGTSYDQTKDVLRVPVIARKRNAVAEQFYISFAPQSGGSDMVLAWDQTEAVVPIRLRENE</sequence>
<comment type="caution">
    <text evidence="2">The sequence shown here is derived from an EMBL/GenBank/DDBJ whole genome shotgun (WGS) entry which is preliminary data.</text>
</comment>
<dbReference type="Pfam" id="PF11138">
    <property type="entry name" value="DUF2911"/>
    <property type="match status" value="1"/>
</dbReference>
<keyword evidence="3" id="KW-1185">Reference proteome</keyword>